<dbReference type="PANTHER" id="PTHR45631">
    <property type="entry name" value="OS07G0107800 PROTEIN-RELATED"/>
    <property type="match status" value="1"/>
</dbReference>
<dbReference type="InParanoid" id="A0A2P5EFF5"/>
<gene>
    <name evidence="7" type="ORF">TorRG33x02_199250</name>
</gene>
<feature type="domain" description="Malectin-like" evidence="6">
    <location>
        <begin position="1"/>
        <end position="85"/>
    </location>
</feature>
<keyword evidence="2" id="KW-0812">Transmembrane</keyword>
<organism evidence="7 8">
    <name type="scientific">Trema orientale</name>
    <name type="common">Charcoal tree</name>
    <name type="synonym">Celtis orientalis</name>
    <dbReference type="NCBI Taxonomy" id="63057"/>
    <lineage>
        <taxon>Eukaryota</taxon>
        <taxon>Viridiplantae</taxon>
        <taxon>Streptophyta</taxon>
        <taxon>Embryophyta</taxon>
        <taxon>Tracheophyta</taxon>
        <taxon>Spermatophyta</taxon>
        <taxon>Magnoliopsida</taxon>
        <taxon>eudicotyledons</taxon>
        <taxon>Gunneridae</taxon>
        <taxon>Pentapetalae</taxon>
        <taxon>rosids</taxon>
        <taxon>fabids</taxon>
        <taxon>Rosales</taxon>
        <taxon>Cannabaceae</taxon>
        <taxon>Trema</taxon>
    </lineage>
</organism>
<keyword evidence="5" id="KW-0472">Membrane</keyword>
<protein>
    <submittedName>
        <fullName evidence="7">Malectin-like carbohydrate-binding domain containing protein</fullName>
    </submittedName>
</protein>
<keyword evidence="8" id="KW-1185">Reference proteome</keyword>
<keyword evidence="3" id="KW-0732">Signal</keyword>
<evidence type="ECO:0000256" key="2">
    <source>
        <dbReference type="ARBA" id="ARBA00022692"/>
    </source>
</evidence>
<dbReference type="OrthoDB" id="1746734at2759"/>
<dbReference type="AlphaFoldDB" id="A0A2P5EFF5"/>
<accession>A0A2P5EFF5</accession>
<keyword evidence="4" id="KW-1133">Transmembrane helix</keyword>
<dbReference type="PANTHER" id="PTHR45631:SF202">
    <property type="entry name" value="SENESCENCE-INDUCED RECEPTOR-LIKE SERINE_THREONINE-PROTEIN KINASE"/>
    <property type="match status" value="1"/>
</dbReference>
<reference evidence="8" key="1">
    <citation type="submission" date="2016-06" db="EMBL/GenBank/DDBJ databases">
        <title>Parallel loss of symbiosis genes in relatives of nitrogen-fixing non-legume Parasponia.</title>
        <authorList>
            <person name="Van Velzen R."/>
            <person name="Holmer R."/>
            <person name="Bu F."/>
            <person name="Rutten L."/>
            <person name="Van Zeijl A."/>
            <person name="Liu W."/>
            <person name="Santuari L."/>
            <person name="Cao Q."/>
            <person name="Sharma T."/>
            <person name="Shen D."/>
            <person name="Roswanjaya Y."/>
            <person name="Wardhani T."/>
            <person name="Kalhor M.S."/>
            <person name="Jansen J."/>
            <person name="Van den Hoogen J."/>
            <person name="Gungor B."/>
            <person name="Hartog M."/>
            <person name="Hontelez J."/>
            <person name="Verver J."/>
            <person name="Yang W.-C."/>
            <person name="Schijlen E."/>
            <person name="Repin R."/>
            <person name="Schilthuizen M."/>
            <person name="Schranz E."/>
            <person name="Heidstra R."/>
            <person name="Miyata K."/>
            <person name="Fedorova E."/>
            <person name="Kohlen W."/>
            <person name="Bisseling T."/>
            <person name="Smit S."/>
            <person name="Geurts R."/>
        </authorList>
    </citation>
    <scope>NUCLEOTIDE SEQUENCE [LARGE SCALE GENOMIC DNA]</scope>
    <source>
        <strain evidence="8">cv. RG33-2</strain>
    </source>
</reference>
<dbReference type="Proteomes" id="UP000237000">
    <property type="component" value="Unassembled WGS sequence"/>
</dbReference>
<proteinExistence type="predicted"/>
<sequence>MHFAELQEINSNQSRVFNLFINGDLWLSNGPLPLDQYPFRIASVISSTSDPPITPDSGGKIQVWLNSTGTSNLPPLINAMEIYMVKELSRQATEEKDGIYAQFQINQKLSSYCIPD</sequence>
<comment type="caution">
    <text evidence="7">The sequence shown here is derived from an EMBL/GenBank/DDBJ whole genome shotgun (WGS) entry which is preliminary data.</text>
</comment>
<comment type="subcellular location">
    <subcellularLocation>
        <location evidence="1">Membrane</location>
        <topology evidence="1">Single-pass membrane protein</topology>
    </subcellularLocation>
</comment>
<evidence type="ECO:0000256" key="3">
    <source>
        <dbReference type="ARBA" id="ARBA00022729"/>
    </source>
</evidence>
<evidence type="ECO:0000313" key="7">
    <source>
        <dbReference type="EMBL" id="PON84283.1"/>
    </source>
</evidence>
<evidence type="ECO:0000313" key="8">
    <source>
        <dbReference type="Proteomes" id="UP000237000"/>
    </source>
</evidence>
<name>A0A2P5EFF5_TREOI</name>
<dbReference type="STRING" id="63057.A0A2P5EFF5"/>
<evidence type="ECO:0000259" key="6">
    <source>
        <dbReference type="Pfam" id="PF12819"/>
    </source>
</evidence>
<dbReference type="Pfam" id="PF12819">
    <property type="entry name" value="Malectin_like"/>
    <property type="match status" value="1"/>
</dbReference>
<evidence type="ECO:0000256" key="1">
    <source>
        <dbReference type="ARBA" id="ARBA00004167"/>
    </source>
</evidence>
<dbReference type="InterPro" id="IPR024788">
    <property type="entry name" value="Malectin-like_Carb-bd_dom"/>
</dbReference>
<dbReference type="GO" id="GO:0016020">
    <property type="term" value="C:membrane"/>
    <property type="evidence" value="ECO:0007669"/>
    <property type="project" value="UniProtKB-SubCell"/>
</dbReference>
<dbReference type="EMBL" id="JXTC01000165">
    <property type="protein sequence ID" value="PON84283.1"/>
    <property type="molecule type" value="Genomic_DNA"/>
</dbReference>
<evidence type="ECO:0000256" key="4">
    <source>
        <dbReference type="ARBA" id="ARBA00022989"/>
    </source>
</evidence>
<evidence type="ECO:0000256" key="5">
    <source>
        <dbReference type="ARBA" id="ARBA00023136"/>
    </source>
</evidence>